<feature type="domain" description="EamA" evidence="7">
    <location>
        <begin position="144"/>
        <end position="276"/>
    </location>
</feature>
<evidence type="ECO:0000256" key="4">
    <source>
        <dbReference type="ARBA" id="ARBA00022989"/>
    </source>
</evidence>
<keyword evidence="3 6" id="KW-0812">Transmembrane</keyword>
<keyword evidence="4 6" id="KW-1133">Transmembrane helix</keyword>
<dbReference type="AlphaFoldDB" id="A0A017HGW6"/>
<evidence type="ECO:0000313" key="9">
    <source>
        <dbReference type="Proteomes" id="UP000019666"/>
    </source>
</evidence>
<protein>
    <submittedName>
        <fullName evidence="8">Membrane protein</fullName>
    </submittedName>
</protein>
<reference evidence="8 9" key="1">
    <citation type="submission" date="2013-02" db="EMBL/GenBank/DDBJ databases">
        <authorList>
            <person name="Fiebig A."/>
            <person name="Goeker M."/>
            <person name="Klenk H.-P.P."/>
        </authorList>
    </citation>
    <scope>NUCLEOTIDE SEQUENCE [LARGE SCALE GENOMIC DNA]</scope>
    <source>
        <strain evidence="8 9">DSM 19309</strain>
    </source>
</reference>
<keyword evidence="5 6" id="KW-0472">Membrane</keyword>
<dbReference type="Proteomes" id="UP000019666">
    <property type="component" value="Unassembled WGS sequence"/>
</dbReference>
<dbReference type="GO" id="GO:0016020">
    <property type="term" value="C:membrane"/>
    <property type="evidence" value="ECO:0007669"/>
    <property type="project" value="UniProtKB-SubCell"/>
</dbReference>
<dbReference type="HOGENOM" id="CLU_032828_0_0_5"/>
<dbReference type="PANTHER" id="PTHR22911:SF6">
    <property type="entry name" value="SOLUTE CARRIER FAMILY 35 MEMBER G1"/>
    <property type="match status" value="1"/>
</dbReference>
<evidence type="ECO:0000313" key="8">
    <source>
        <dbReference type="EMBL" id="EYD73571.1"/>
    </source>
</evidence>
<comment type="caution">
    <text evidence="8">The sequence shown here is derived from an EMBL/GenBank/DDBJ whole genome shotgun (WGS) entry which is preliminary data.</text>
</comment>
<comment type="subcellular location">
    <subcellularLocation>
        <location evidence="1">Membrane</location>
        <topology evidence="1">Multi-pass membrane protein</topology>
    </subcellularLocation>
</comment>
<dbReference type="PANTHER" id="PTHR22911">
    <property type="entry name" value="ACYL-MALONYL CONDENSING ENZYME-RELATED"/>
    <property type="match status" value="1"/>
</dbReference>
<feature type="transmembrane region" description="Helical" evidence="6">
    <location>
        <begin position="31"/>
        <end position="52"/>
    </location>
</feature>
<evidence type="ECO:0000256" key="6">
    <source>
        <dbReference type="SAM" id="Phobius"/>
    </source>
</evidence>
<feature type="transmembrane region" description="Helical" evidence="6">
    <location>
        <begin position="142"/>
        <end position="162"/>
    </location>
</feature>
<keyword evidence="9" id="KW-1185">Reference proteome</keyword>
<proteinExistence type="inferred from homology"/>
<comment type="similarity">
    <text evidence="2">Belongs to the drug/metabolite transporter (DMT) superfamily. 10 TMS drug/metabolite exporter (DME) (TC 2.A.7.3) family.</text>
</comment>
<feature type="domain" description="EamA" evidence="7">
    <location>
        <begin position="4"/>
        <end position="135"/>
    </location>
</feature>
<feature type="transmembrane region" description="Helical" evidence="6">
    <location>
        <begin position="119"/>
        <end position="136"/>
    </location>
</feature>
<feature type="transmembrane region" description="Helical" evidence="6">
    <location>
        <begin position="205"/>
        <end position="226"/>
    </location>
</feature>
<dbReference type="PATRIC" id="fig|442562.3.peg.4621"/>
<feature type="transmembrane region" description="Helical" evidence="6">
    <location>
        <begin position="174"/>
        <end position="193"/>
    </location>
</feature>
<dbReference type="InterPro" id="IPR000620">
    <property type="entry name" value="EamA_dom"/>
</dbReference>
<name>A0A017HGW6_9RHOB</name>
<dbReference type="SUPFAM" id="SSF103481">
    <property type="entry name" value="Multidrug resistance efflux transporter EmrE"/>
    <property type="match status" value="2"/>
</dbReference>
<sequence>MAVAALWMAGAIASFSLLAVAGREVSTELDTFEIMFFRSGMGAVIVTATLAIRGRLREARPRRFPLHVARNLIHFAGQNLWFYALTVLPLAQVFALEFTSPLWVILLSPVFLGERLTARGLLAGLIGFGGVLLVARPEFGNLHPGLIAAAACAVCFAVTSMLTKRLTRSQPVVAILFWLNLMQFAFAAVIVGWNGGIPMPSLALAPWLLVIGVTGLAAHWCLTSALDSAPASVVMPLDFARLPVIAVVGWAAYREPLDPLVFVGAALILAGNLLTLRRNDRRTEPPRTRRAVAD</sequence>
<evidence type="ECO:0000256" key="1">
    <source>
        <dbReference type="ARBA" id="ARBA00004141"/>
    </source>
</evidence>
<evidence type="ECO:0000256" key="5">
    <source>
        <dbReference type="ARBA" id="ARBA00023136"/>
    </source>
</evidence>
<dbReference type="OrthoDB" id="9810329at2"/>
<organism evidence="8 9">
    <name type="scientific">Rubellimicrobium mesophilum DSM 19309</name>
    <dbReference type="NCBI Taxonomy" id="442562"/>
    <lineage>
        <taxon>Bacteria</taxon>
        <taxon>Pseudomonadati</taxon>
        <taxon>Pseudomonadota</taxon>
        <taxon>Alphaproteobacteria</taxon>
        <taxon>Rhodobacterales</taxon>
        <taxon>Roseobacteraceae</taxon>
        <taxon>Rubellimicrobium</taxon>
    </lineage>
</organism>
<gene>
    <name evidence="8" type="ORF">Rumeso_04692</name>
</gene>
<evidence type="ECO:0000256" key="2">
    <source>
        <dbReference type="ARBA" id="ARBA00009853"/>
    </source>
</evidence>
<dbReference type="STRING" id="442562.Rumeso_04692"/>
<evidence type="ECO:0000256" key="3">
    <source>
        <dbReference type="ARBA" id="ARBA00022692"/>
    </source>
</evidence>
<dbReference type="Pfam" id="PF00892">
    <property type="entry name" value="EamA"/>
    <property type="match status" value="2"/>
</dbReference>
<feature type="transmembrane region" description="Helical" evidence="6">
    <location>
        <begin position="259"/>
        <end position="276"/>
    </location>
</feature>
<evidence type="ECO:0000259" key="7">
    <source>
        <dbReference type="Pfam" id="PF00892"/>
    </source>
</evidence>
<accession>A0A017HGW6</accession>
<dbReference type="EMBL" id="AOSK01000130">
    <property type="protein sequence ID" value="EYD73571.1"/>
    <property type="molecule type" value="Genomic_DNA"/>
</dbReference>
<dbReference type="InterPro" id="IPR037185">
    <property type="entry name" value="EmrE-like"/>
</dbReference>